<proteinExistence type="predicted"/>
<evidence type="ECO:0000313" key="2">
    <source>
        <dbReference type="Proteomes" id="UP000544090"/>
    </source>
</evidence>
<organism evidence="1 2">
    <name type="scientific">Arthrobacter mobilis</name>
    <dbReference type="NCBI Taxonomy" id="2724944"/>
    <lineage>
        <taxon>Bacteria</taxon>
        <taxon>Bacillati</taxon>
        <taxon>Actinomycetota</taxon>
        <taxon>Actinomycetes</taxon>
        <taxon>Micrococcales</taxon>
        <taxon>Micrococcaceae</taxon>
        <taxon>Arthrobacter</taxon>
    </lineage>
</organism>
<accession>A0A7X6HHQ5</accession>
<dbReference type="Proteomes" id="UP000544090">
    <property type="component" value="Unassembled WGS sequence"/>
</dbReference>
<dbReference type="AlphaFoldDB" id="A0A7X6HHQ5"/>
<protein>
    <submittedName>
        <fullName evidence="1">Uncharacterized protein</fullName>
    </submittedName>
</protein>
<evidence type="ECO:0000313" key="1">
    <source>
        <dbReference type="EMBL" id="NKX55967.1"/>
    </source>
</evidence>
<sequence length="75" mass="8512">MATHPAGTRIGTIRRYDRSTKVTFRCPDHPEKTWRSKDPRVSAWFIAEDANPAEPPCECPVDDYLTTAEYTDKAA</sequence>
<name>A0A7X6HHQ5_9MICC</name>
<dbReference type="EMBL" id="JAAZSQ010000018">
    <property type="protein sequence ID" value="NKX55967.1"/>
    <property type="molecule type" value="Genomic_DNA"/>
</dbReference>
<keyword evidence="2" id="KW-1185">Reference proteome</keyword>
<reference evidence="1 2" key="1">
    <citation type="submission" date="2020-04" db="EMBL/GenBank/DDBJ databases">
        <title>Arthrobacter sp. nov.</title>
        <authorList>
            <person name="Liu S."/>
        </authorList>
    </citation>
    <scope>NUCLEOTIDE SEQUENCE [LARGE SCALE GENOMIC DNA]</scope>
    <source>
        <strain evidence="1 2">E918</strain>
    </source>
</reference>
<gene>
    <name evidence="1" type="ORF">HGG74_15765</name>
</gene>
<comment type="caution">
    <text evidence="1">The sequence shown here is derived from an EMBL/GenBank/DDBJ whole genome shotgun (WGS) entry which is preliminary data.</text>
</comment>
<dbReference type="RefSeq" id="WP_168487881.1">
    <property type="nucleotide sequence ID" value="NZ_JAAZSQ010000018.1"/>
</dbReference>